<dbReference type="eggNOG" id="arCOG02209">
    <property type="taxonomic scope" value="Archaea"/>
</dbReference>
<dbReference type="PANTHER" id="PTHR30250">
    <property type="entry name" value="PST FAMILY PREDICTED COLANIC ACID TRANSPORTER"/>
    <property type="match status" value="1"/>
</dbReference>
<dbReference type="KEGG" id="nou:Natoc_3038"/>
<reference evidence="7 8" key="1">
    <citation type="submission" date="2012-11" db="EMBL/GenBank/DDBJ databases">
        <title>FINISHED of Natronococcus occultus SP4, DSM 3396.</title>
        <authorList>
            <consortium name="DOE Joint Genome Institute"/>
            <person name="Eisen J."/>
            <person name="Huntemann M."/>
            <person name="Wei C.-L."/>
            <person name="Han J."/>
            <person name="Detter J.C."/>
            <person name="Han C."/>
            <person name="Tapia R."/>
            <person name="Chen A."/>
            <person name="Kyrpides N."/>
            <person name="Mavromatis K."/>
            <person name="Markowitz V."/>
            <person name="Szeto E."/>
            <person name="Ivanova N."/>
            <person name="Mikhailova N."/>
            <person name="Ovchinnikova G."/>
            <person name="Pagani I."/>
            <person name="Pati A."/>
            <person name="Goodwin L."/>
            <person name="Nordberg H.P."/>
            <person name="Cantor M.N."/>
            <person name="Hua S.X."/>
            <person name="Woyke T."/>
            <person name="Eisen J."/>
            <person name="Klenk H.-P."/>
            <person name="Klenk H.-P."/>
        </authorList>
    </citation>
    <scope>NUCLEOTIDE SEQUENCE [LARGE SCALE GENOMIC DNA]</scope>
    <source>
        <strain evidence="7 8">SP4</strain>
    </source>
</reference>
<dbReference type="GO" id="GO:0005886">
    <property type="term" value="C:plasma membrane"/>
    <property type="evidence" value="ECO:0007669"/>
    <property type="project" value="UniProtKB-SubCell"/>
</dbReference>
<feature type="transmembrane region" description="Helical" evidence="6">
    <location>
        <begin position="431"/>
        <end position="453"/>
    </location>
</feature>
<feature type="transmembrane region" description="Helical" evidence="6">
    <location>
        <begin position="364"/>
        <end position="385"/>
    </location>
</feature>
<dbReference type="EMBL" id="CP003929">
    <property type="protein sequence ID" value="AGB38783.1"/>
    <property type="molecule type" value="Genomic_DNA"/>
</dbReference>
<proteinExistence type="predicted"/>
<dbReference type="AlphaFoldDB" id="L0K3X7"/>
<feature type="transmembrane region" description="Helical" evidence="6">
    <location>
        <begin position="259"/>
        <end position="280"/>
    </location>
</feature>
<evidence type="ECO:0000313" key="8">
    <source>
        <dbReference type="Proteomes" id="UP000010878"/>
    </source>
</evidence>
<dbReference type="InterPro" id="IPR050833">
    <property type="entry name" value="Poly_Biosynth_Transport"/>
</dbReference>
<dbReference type="OrthoDB" id="19148at2157"/>
<keyword evidence="5 6" id="KW-0472">Membrane</keyword>
<dbReference type="HOGENOM" id="CLU_541455_0_0_2"/>
<evidence type="ECO:0000256" key="5">
    <source>
        <dbReference type="ARBA" id="ARBA00023136"/>
    </source>
</evidence>
<evidence type="ECO:0000256" key="4">
    <source>
        <dbReference type="ARBA" id="ARBA00022989"/>
    </source>
</evidence>
<feature type="transmembrane region" description="Helical" evidence="6">
    <location>
        <begin position="333"/>
        <end position="352"/>
    </location>
</feature>
<evidence type="ECO:0000313" key="7">
    <source>
        <dbReference type="EMBL" id="AGB38783.1"/>
    </source>
</evidence>
<feature type="transmembrane region" description="Helical" evidence="6">
    <location>
        <begin position="82"/>
        <end position="105"/>
    </location>
</feature>
<gene>
    <name evidence="7" type="ORF">Natoc_3038</name>
</gene>
<evidence type="ECO:0000256" key="3">
    <source>
        <dbReference type="ARBA" id="ARBA00022692"/>
    </source>
</evidence>
<feature type="transmembrane region" description="Helical" evidence="6">
    <location>
        <begin position="117"/>
        <end position="134"/>
    </location>
</feature>
<feature type="transmembrane region" description="Helical" evidence="6">
    <location>
        <begin position="301"/>
        <end position="327"/>
    </location>
</feature>
<evidence type="ECO:0000256" key="2">
    <source>
        <dbReference type="ARBA" id="ARBA00022475"/>
    </source>
</evidence>
<feature type="transmembrane region" description="Helical" evidence="6">
    <location>
        <begin position="220"/>
        <end position="239"/>
    </location>
</feature>
<keyword evidence="4 6" id="KW-1133">Transmembrane helix</keyword>
<accession>L0K3X7</accession>
<protein>
    <submittedName>
        <fullName evidence="7">Membrane protein involved in the export of O-antigen and teichoic acid</fullName>
    </submittedName>
</protein>
<keyword evidence="3 6" id="KW-0812">Transmembrane</keyword>
<dbReference type="RefSeq" id="WP_015322222.1">
    <property type="nucleotide sequence ID" value="NC_019974.1"/>
</dbReference>
<feature type="transmembrane region" description="Helical" evidence="6">
    <location>
        <begin position="12"/>
        <end position="33"/>
    </location>
</feature>
<sequence>MNRSLTSAILSVASSKFVALILGIIASPLLYRWLGEVDYGAYVTVLSAHSLFMIGVSTPIADGVRKYVAEDRDDPAWERIVVGFYFRLATLLAVLGAGVLGAVTYLGFFEWLWREEFTRYFYVSIALVLTAQYWPFARKTLMGFGLERYSESLKVLFNVSFVAVALPLVYAGYGVVGALLGHILASGLVALIGLVVLHSRQSLRGALETNDGMLPKREMMTFNSLSIVLVFLLMSLYHIDILMLQAMAPADAPGHYKAALVFAEFLWFVPIVLQTVFVHSTSELWSQGKVEQISEVAGRTLRYTCLITAVMALGMAALADVAVPIYWGPGSEPVIAPLLLLLPGAVGFALARPMLAIAQGKGQLRYPIVATGAAAMINLVLNAALIPTHGMHGAAIATSIGYGSMAIFHLWSARKTGFDPITNARYGRVAATTAVAAIPIFLMADALSMPIGIPIVGTVPISVFVVPPAGLLVFLAIAVLCRALELTEIVRVLTEFPEPIGSMARPLCRRLRNADDENRLLRYF</sequence>
<dbReference type="STRING" id="694430.Natoc_3038"/>
<evidence type="ECO:0000256" key="6">
    <source>
        <dbReference type="SAM" id="Phobius"/>
    </source>
</evidence>
<dbReference type="Proteomes" id="UP000010878">
    <property type="component" value="Chromosome"/>
</dbReference>
<feature type="transmembrane region" description="Helical" evidence="6">
    <location>
        <begin position="179"/>
        <end position="199"/>
    </location>
</feature>
<name>L0K3X7_9EURY</name>
<feature type="transmembrane region" description="Helical" evidence="6">
    <location>
        <begin position="391"/>
        <end position="411"/>
    </location>
</feature>
<evidence type="ECO:0000256" key="1">
    <source>
        <dbReference type="ARBA" id="ARBA00004651"/>
    </source>
</evidence>
<feature type="transmembrane region" description="Helical" evidence="6">
    <location>
        <begin position="155"/>
        <end position="173"/>
    </location>
</feature>
<dbReference type="GeneID" id="14403425"/>
<dbReference type="PANTHER" id="PTHR30250:SF11">
    <property type="entry name" value="O-ANTIGEN TRANSPORTER-RELATED"/>
    <property type="match status" value="1"/>
</dbReference>
<organism evidence="7 8">
    <name type="scientific">Natronococcus occultus SP4</name>
    <dbReference type="NCBI Taxonomy" id="694430"/>
    <lineage>
        <taxon>Archaea</taxon>
        <taxon>Methanobacteriati</taxon>
        <taxon>Methanobacteriota</taxon>
        <taxon>Stenosarchaea group</taxon>
        <taxon>Halobacteria</taxon>
        <taxon>Halobacteriales</taxon>
        <taxon>Natrialbaceae</taxon>
        <taxon>Natronococcus</taxon>
    </lineage>
</organism>
<keyword evidence="2" id="KW-1003">Cell membrane</keyword>
<feature type="transmembrane region" description="Helical" evidence="6">
    <location>
        <begin position="39"/>
        <end position="61"/>
    </location>
</feature>
<comment type="subcellular location">
    <subcellularLocation>
        <location evidence="1">Cell membrane</location>
        <topology evidence="1">Multi-pass membrane protein</topology>
    </subcellularLocation>
</comment>
<feature type="transmembrane region" description="Helical" evidence="6">
    <location>
        <begin position="459"/>
        <end position="481"/>
    </location>
</feature>
<keyword evidence="8" id="KW-1185">Reference proteome</keyword>